<dbReference type="Proteomes" id="UP000693970">
    <property type="component" value="Unassembled WGS sequence"/>
</dbReference>
<keyword evidence="3" id="KW-1185">Reference proteome</keyword>
<evidence type="ECO:0000313" key="3">
    <source>
        <dbReference type="Proteomes" id="UP000693970"/>
    </source>
</evidence>
<protein>
    <submittedName>
        <fullName evidence="2">Uncharacterized protein</fullName>
    </submittedName>
</protein>
<name>A0A9K3L0D6_9STRA</name>
<comment type="caution">
    <text evidence="2">The sequence shown here is derived from an EMBL/GenBank/DDBJ whole genome shotgun (WGS) entry which is preliminary data.</text>
</comment>
<feature type="region of interest" description="Disordered" evidence="1">
    <location>
        <begin position="653"/>
        <end position="706"/>
    </location>
</feature>
<dbReference type="OrthoDB" id="51779at2759"/>
<evidence type="ECO:0000256" key="1">
    <source>
        <dbReference type="SAM" id="MobiDB-lite"/>
    </source>
</evidence>
<gene>
    <name evidence="2" type="ORF">IV203_008444</name>
</gene>
<organism evidence="2 3">
    <name type="scientific">Nitzschia inconspicua</name>
    <dbReference type="NCBI Taxonomy" id="303405"/>
    <lineage>
        <taxon>Eukaryota</taxon>
        <taxon>Sar</taxon>
        <taxon>Stramenopiles</taxon>
        <taxon>Ochrophyta</taxon>
        <taxon>Bacillariophyta</taxon>
        <taxon>Bacillariophyceae</taxon>
        <taxon>Bacillariophycidae</taxon>
        <taxon>Bacillariales</taxon>
        <taxon>Bacillariaceae</taxon>
        <taxon>Nitzschia</taxon>
    </lineage>
</organism>
<proteinExistence type="predicted"/>
<sequence>MTFSSATIKAMISHLSSSRGLETFSDLDYENETLAANMTSLRIMQGQQHLCETFGSNVYDKDDLRFVFIGLDGKLRAIHSVTMDTEPTAPRDFRYVGIASDTITSSAFVKINDPQLYFRTVLSIASKKDVKNSNFEEITLFNPDEINKPPPAATGPNTLAELGFENANGDDLPCFTFVPLLLPIPPSFYIPVGHAITADLPPAPTGKKYLPAMTIWTKLMKYLATRNNSTSLEVVDNNLLFNATMIDIPNIANDWDTIKSKTIHLTVENIEDHLIPTLPSHDTIKQKLNSKLTNWSNHTEKTAEESAHLAAFMSPTATTHAAAAISTVGTHGLEVFSSAIRDSLDAFTNKKTSKEKSNERAVQQSQHKFSILLAVSGKDLTRPTVAVEHTIPANLRQEFTDILEEANPKRRHTEYKQLFMSTLDKAASEGKNYASLANWTKEQMDFALAAHIFDFAFHTEPLTSTQDSIASMVSVFNFCPVHALNVSFAKRTKNEHFVAQSNLVDDNPKTHRIATTELFIDGEQATLEHVRQTVANLFVFLDTISHGASNSSLGQILLQISSLLGQSTTRAFFEKNTPKYPHLPHQVLLVIQDIFNTYVSMAVDTSNLRQVADPAGYIQHTVLHNTENKSVLHLSQLRAMFASSATSAFREPPTTWTAFSKDTRPTGSIPIKEAAGGAAPGKRTPVASVGNDNSTKKKKSDDSVKRKREALKKKGFLLYTGTSSCVTPIDLTFPVGTGRGRLCIGHCFRGRNCKNSISGTSCTYAHIDSLFNLSAEDKANLIAAVAATPTISWAPGCGPANTVHQLSSFATCIPPSLTRPFIDSVTTHRPATQPIAVDSPPPPTSTAAQLTTASPLNITMEENFAFPTKSSILANVLGKKDPVLSKQAPTSLKIREREILVDTLEQSVQDALNSKYGKATIAVSFMSEYVFRHIIPPLLTLGFLHPNDLQQLFKASFLAEQFLQLQQHYKHIDQSTAIGYAPYRHYATETTLDQSRTSAVSAALFHAGFSVPKLIRLLGGPHLATHRDVDKIIRTLQDSVEPSILRELERIFRHGSPKQCNVTSTEANFLEFYRYGNHASAVDNPEQLESVLAKDAKRGFTLVLDRRLLPFIRDLHLTPLGIVDLDNPWKSDRPVFDSSFRPKPWSMAINDWTNKDEEPLVRFPGSFVRLLHWIWNLRISYPTERILIGDNNITGAFRLIKYVPEAVPMHGYVASGYLGLATGQTFGDNSSPGNFEVAAIARQQHASFLWHHKPSEVLLRANEFVSNMRIQPVRPSSALQCFAGANYDSLNHGVFDSDGERLPPPFPHQVDNCMFADIPEYIRLTSAASIVALEDVFGPKHPCQESVMSMEKLDMEYGEDRLVVGRLAAARNSCPTLRQKDGCLHGMRPCDK</sequence>
<reference evidence="2" key="1">
    <citation type="journal article" date="2021" name="Sci. Rep.">
        <title>Diploid genomic architecture of Nitzschia inconspicua, an elite biomass production diatom.</title>
        <authorList>
            <person name="Oliver A."/>
            <person name="Podell S."/>
            <person name="Pinowska A."/>
            <person name="Traller J.C."/>
            <person name="Smith S.R."/>
            <person name="McClure R."/>
            <person name="Beliaev A."/>
            <person name="Bohutskyi P."/>
            <person name="Hill E.A."/>
            <person name="Rabines A."/>
            <person name="Zheng H."/>
            <person name="Allen L.Z."/>
            <person name="Kuo A."/>
            <person name="Grigoriev I.V."/>
            <person name="Allen A.E."/>
            <person name="Hazlebeck D."/>
            <person name="Allen E.E."/>
        </authorList>
    </citation>
    <scope>NUCLEOTIDE SEQUENCE</scope>
    <source>
        <strain evidence="2">Hildebrandi</strain>
    </source>
</reference>
<dbReference type="EMBL" id="JAGRRH010000017">
    <property type="protein sequence ID" value="KAG7352396.1"/>
    <property type="molecule type" value="Genomic_DNA"/>
</dbReference>
<evidence type="ECO:0000313" key="2">
    <source>
        <dbReference type="EMBL" id="KAG7352396.1"/>
    </source>
</evidence>
<reference evidence="2" key="2">
    <citation type="submission" date="2021-04" db="EMBL/GenBank/DDBJ databases">
        <authorList>
            <person name="Podell S."/>
        </authorList>
    </citation>
    <scope>NUCLEOTIDE SEQUENCE</scope>
    <source>
        <strain evidence="2">Hildebrandi</strain>
    </source>
</reference>
<accession>A0A9K3L0D6</accession>